<dbReference type="AlphaFoldDB" id="F4NZA5"/>
<name>F4NZA5_BATDJ</name>
<dbReference type="InterPro" id="IPR019481">
    <property type="entry name" value="TFIIIC_triple_barrel"/>
</dbReference>
<dbReference type="PANTHER" id="PTHR21860">
    <property type="entry name" value="TRANSCRIPTION INITIATION FACTOR IIIC TFIIIC , POLYPEPTIDE 6-RELATED"/>
    <property type="match status" value="1"/>
</dbReference>
<dbReference type="PANTHER" id="PTHR21860:SF2">
    <property type="entry name" value="GENERAL TRANSCRIPTION FACTOR 3C POLYPEPTIDE 6"/>
    <property type="match status" value="1"/>
</dbReference>
<dbReference type="RefSeq" id="XP_006677555.1">
    <property type="nucleotide sequence ID" value="XM_006677492.1"/>
</dbReference>
<dbReference type="Pfam" id="PF10419">
    <property type="entry name" value="TFIIIC_sub6"/>
    <property type="match status" value="1"/>
</dbReference>
<dbReference type="GeneID" id="18242744"/>
<feature type="region of interest" description="Disordered" evidence="1">
    <location>
        <begin position="77"/>
        <end position="106"/>
    </location>
</feature>
<dbReference type="Proteomes" id="UP000007241">
    <property type="component" value="Unassembled WGS sequence"/>
</dbReference>
<evidence type="ECO:0000259" key="2">
    <source>
        <dbReference type="Pfam" id="PF10419"/>
    </source>
</evidence>
<protein>
    <recommendedName>
        <fullName evidence="2">Transcription factor TFIIIC triple barrel domain-containing protein</fullName>
    </recommendedName>
</protein>
<feature type="compositionally biased region" description="Low complexity" evidence="1">
    <location>
        <begin position="77"/>
        <end position="93"/>
    </location>
</feature>
<proteinExistence type="predicted"/>
<organism evidence="3 4">
    <name type="scientific">Batrachochytrium dendrobatidis (strain JAM81 / FGSC 10211)</name>
    <name type="common">Frog chytrid fungus</name>
    <dbReference type="NCBI Taxonomy" id="684364"/>
    <lineage>
        <taxon>Eukaryota</taxon>
        <taxon>Fungi</taxon>
        <taxon>Fungi incertae sedis</taxon>
        <taxon>Chytridiomycota</taxon>
        <taxon>Chytridiomycota incertae sedis</taxon>
        <taxon>Chytridiomycetes</taxon>
        <taxon>Rhizophydiales</taxon>
        <taxon>Rhizophydiales incertae sedis</taxon>
        <taxon>Batrachochytrium</taxon>
    </lineage>
</organism>
<dbReference type="EMBL" id="GL882881">
    <property type="protein sequence ID" value="EGF81859.1"/>
    <property type="molecule type" value="Genomic_DNA"/>
</dbReference>
<dbReference type="OrthoDB" id="1877767at2759"/>
<dbReference type="InParanoid" id="F4NZA5"/>
<reference evidence="3 4" key="1">
    <citation type="submission" date="2009-12" db="EMBL/GenBank/DDBJ databases">
        <title>The draft genome of Batrachochytrium dendrobatidis.</title>
        <authorList>
            <consortium name="US DOE Joint Genome Institute (JGI-PGF)"/>
            <person name="Kuo A."/>
            <person name="Salamov A."/>
            <person name="Schmutz J."/>
            <person name="Lucas S."/>
            <person name="Pitluck S."/>
            <person name="Rosenblum E."/>
            <person name="Stajich J."/>
            <person name="Eisen M."/>
            <person name="Grigoriev I.V."/>
        </authorList>
    </citation>
    <scope>NUCLEOTIDE SEQUENCE [LARGE SCALE GENOMIC DNA]</scope>
    <source>
        <strain evidence="4">JAM81 / FGSC 10211</strain>
    </source>
</reference>
<dbReference type="InterPro" id="IPR042771">
    <property type="entry name" value="GTF3C6-like"/>
</dbReference>
<dbReference type="HOGENOM" id="CLU_1959172_0_0_1"/>
<gene>
    <name evidence="3" type="ORF">BATDEDRAFT_87276</name>
</gene>
<keyword evidence="4" id="KW-1185">Reference proteome</keyword>
<dbReference type="Gene3D" id="2.60.40.4370">
    <property type="match status" value="1"/>
</dbReference>
<evidence type="ECO:0000313" key="3">
    <source>
        <dbReference type="EMBL" id="EGF81859.1"/>
    </source>
</evidence>
<feature type="domain" description="Transcription factor TFIIIC triple barrel" evidence="2">
    <location>
        <begin position="9"/>
        <end position="124"/>
    </location>
</feature>
<dbReference type="GO" id="GO:0006383">
    <property type="term" value="P:transcription by RNA polymerase III"/>
    <property type="evidence" value="ECO:0000318"/>
    <property type="project" value="GO_Central"/>
</dbReference>
<evidence type="ECO:0000256" key="1">
    <source>
        <dbReference type="SAM" id="MobiDB-lite"/>
    </source>
</evidence>
<accession>F4NZA5</accession>
<evidence type="ECO:0000313" key="4">
    <source>
        <dbReference type="Proteomes" id="UP000007241"/>
    </source>
</evidence>
<sequence>MLTDSDIVEETAYVVLDLGQEVNAETLRKEVLEHNGISLIGMDSPKPVLRIGNWVFQGEPDIVIGTDLLFKVAAAPQSELVSSSDQSPQSSTDQWKRETPTKAPKIHHIGEVRRIVKFNRVELKRSHQ</sequence>
<dbReference type="STRING" id="684364.F4NZA5"/>
<dbReference type="GO" id="GO:0000127">
    <property type="term" value="C:transcription factor TFIIIC complex"/>
    <property type="evidence" value="ECO:0000318"/>
    <property type="project" value="GO_Central"/>
</dbReference>